<dbReference type="GO" id="GO:0020037">
    <property type="term" value="F:heme binding"/>
    <property type="evidence" value="ECO:0007669"/>
    <property type="project" value="InterPro"/>
</dbReference>
<reference evidence="5 6" key="1">
    <citation type="submission" date="2019-03" db="EMBL/GenBank/DDBJ databases">
        <title>Genomic Encyclopedia of Type Strains, Phase IV (KMG-IV): sequencing the most valuable type-strain genomes for metagenomic binning, comparative biology and taxonomic classification.</title>
        <authorList>
            <person name="Goeker M."/>
        </authorList>
    </citation>
    <scope>NUCLEOTIDE SEQUENCE [LARGE SCALE GENOMIC DNA]</scope>
    <source>
        <strain evidence="5 6">DSM 19377</strain>
    </source>
</reference>
<dbReference type="AlphaFoldDB" id="A0A4R2P574"/>
<evidence type="ECO:0000256" key="3">
    <source>
        <dbReference type="ARBA" id="ARBA00023033"/>
    </source>
</evidence>
<keyword evidence="4" id="KW-0479">Metal-binding</keyword>
<keyword evidence="4" id="KW-0408">Iron</keyword>
<keyword evidence="6" id="KW-1185">Reference proteome</keyword>
<dbReference type="InterPro" id="IPR017972">
    <property type="entry name" value="Cyt_P450_CS"/>
</dbReference>
<dbReference type="PANTHER" id="PTHR46696:SF1">
    <property type="entry name" value="CYTOCHROME P450 YJIB-RELATED"/>
    <property type="match status" value="1"/>
</dbReference>
<dbReference type="InterPro" id="IPR001128">
    <property type="entry name" value="Cyt_P450"/>
</dbReference>
<name>A0A4R2P574_9BACL</name>
<comment type="caution">
    <text evidence="5">The sequence shown here is derived from an EMBL/GenBank/DDBJ whole genome shotgun (WGS) entry which is preliminary data.</text>
</comment>
<evidence type="ECO:0000256" key="2">
    <source>
        <dbReference type="ARBA" id="ARBA00022617"/>
    </source>
</evidence>
<keyword evidence="4" id="KW-0560">Oxidoreductase</keyword>
<proteinExistence type="inferred from homology"/>
<dbReference type="PANTHER" id="PTHR46696">
    <property type="entry name" value="P450, PUTATIVE (EUROFUNG)-RELATED"/>
    <property type="match status" value="1"/>
</dbReference>
<accession>A0A4R2P574</accession>
<gene>
    <name evidence="5" type="ORF">EV207_10717</name>
</gene>
<dbReference type="InterPro" id="IPR036396">
    <property type="entry name" value="Cyt_P450_sf"/>
</dbReference>
<dbReference type="SUPFAM" id="SSF48264">
    <property type="entry name" value="Cytochrome P450"/>
    <property type="match status" value="1"/>
</dbReference>
<comment type="similarity">
    <text evidence="1 4">Belongs to the cytochrome P450 family.</text>
</comment>
<dbReference type="GO" id="GO:0004497">
    <property type="term" value="F:monooxygenase activity"/>
    <property type="evidence" value="ECO:0007669"/>
    <property type="project" value="UniProtKB-KW"/>
</dbReference>
<dbReference type="GO" id="GO:0016705">
    <property type="term" value="F:oxidoreductase activity, acting on paired donors, with incorporation or reduction of molecular oxygen"/>
    <property type="evidence" value="ECO:0007669"/>
    <property type="project" value="InterPro"/>
</dbReference>
<dbReference type="RefSeq" id="WP_243646978.1">
    <property type="nucleotide sequence ID" value="NZ_SLXK01000007.1"/>
</dbReference>
<dbReference type="EMBL" id="SLXK01000007">
    <property type="protein sequence ID" value="TCP29923.1"/>
    <property type="molecule type" value="Genomic_DNA"/>
</dbReference>
<evidence type="ECO:0000313" key="5">
    <source>
        <dbReference type="EMBL" id="TCP29923.1"/>
    </source>
</evidence>
<dbReference type="Proteomes" id="UP000295416">
    <property type="component" value="Unassembled WGS sequence"/>
</dbReference>
<dbReference type="GO" id="GO:0005506">
    <property type="term" value="F:iron ion binding"/>
    <property type="evidence" value="ECO:0007669"/>
    <property type="project" value="InterPro"/>
</dbReference>
<keyword evidence="2 4" id="KW-0349">Heme</keyword>
<sequence length="103" mass="11773">MPGRLFQGELVLVALDSADQDSEQFNDPEVLDITRKQNRHLAFGKGIHFCLGAPLARLEGEIAISTLLSRMPDLQLNIDPEKLEWRPGMLMRGLKHYLYHFEV</sequence>
<dbReference type="PROSITE" id="PS00086">
    <property type="entry name" value="CYTOCHROME_P450"/>
    <property type="match status" value="1"/>
</dbReference>
<dbReference type="PRINTS" id="PR00359">
    <property type="entry name" value="BP450"/>
</dbReference>
<evidence type="ECO:0000313" key="6">
    <source>
        <dbReference type="Proteomes" id="UP000295416"/>
    </source>
</evidence>
<dbReference type="Pfam" id="PF00067">
    <property type="entry name" value="p450"/>
    <property type="match status" value="1"/>
</dbReference>
<dbReference type="Gene3D" id="1.10.630.10">
    <property type="entry name" value="Cytochrome P450"/>
    <property type="match status" value="1"/>
</dbReference>
<evidence type="ECO:0000256" key="4">
    <source>
        <dbReference type="RuleBase" id="RU000461"/>
    </source>
</evidence>
<evidence type="ECO:0000256" key="1">
    <source>
        <dbReference type="ARBA" id="ARBA00010617"/>
    </source>
</evidence>
<keyword evidence="3 4" id="KW-0503">Monooxygenase</keyword>
<dbReference type="InterPro" id="IPR002397">
    <property type="entry name" value="Cyt_P450_B"/>
</dbReference>
<organism evidence="5 6">
    <name type="scientific">Scopulibacillus darangshiensis</name>
    <dbReference type="NCBI Taxonomy" id="442528"/>
    <lineage>
        <taxon>Bacteria</taxon>
        <taxon>Bacillati</taxon>
        <taxon>Bacillota</taxon>
        <taxon>Bacilli</taxon>
        <taxon>Bacillales</taxon>
        <taxon>Sporolactobacillaceae</taxon>
        <taxon>Scopulibacillus</taxon>
    </lineage>
</organism>
<protein>
    <submittedName>
        <fullName evidence="5">Cytochrome P450</fullName>
    </submittedName>
</protein>